<evidence type="ECO:0000256" key="5">
    <source>
        <dbReference type="ARBA" id="ARBA00023136"/>
    </source>
</evidence>
<dbReference type="InterPro" id="IPR050189">
    <property type="entry name" value="MFS_Efflux_Transporters"/>
</dbReference>
<feature type="transmembrane region" description="Helical" evidence="6">
    <location>
        <begin position="299"/>
        <end position="319"/>
    </location>
</feature>
<feature type="transmembrane region" description="Helical" evidence="6">
    <location>
        <begin position="141"/>
        <end position="161"/>
    </location>
</feature>
<dbReference type="Gene3D" id="1.20.1250.20">
    <property type="entry name" value="MFS general substrate transporter like domains"/>
    <property type="match status" value="2"/>
</dbReference>
<accession>A0A6L7G8P2</accession>
<sequence length="398" mass="41014">MSDDATAARRGLIMLALALGGFAIGVAEFATMSILPYFARDYGVGEAPAGHAISAYALGVCIGAPILALLGARVSRRALLVALMSFYAVANGLSILAPTWGTFVATRFLAGLPHGAYFGVAALMAASMYERGKRSQAVSRVMMGLTVATILGVPMANIFGAQIGWRWSFVLVVALAAGCALTVRALAPQLPAPANASPLNELSALKSRQIWLTLLIGAIGTGGMFAVYTYVASTMMLHFHAPETAAPIMLMIFGIGMTLGQMVCGWGADKSVTGATGITLACSAVLLVGYWFAVDIYSMWLTAAALFAIGLTGGLSTILQMRLMDLGGEAPTLAVALNHSAFNVANALGPFLGGMALSMGAGWPTMGLVGAGLSVAGILVWIVAVVDDAPSRRGMMPT</sequence>
<evidence type="ECO:0000256" key="6">
    <source>
        <dbReference type="SAM" id="Phobius"/>
    </source>
</evidence>
<organism evidence="8 9">
    <name type="scientific">Pseudooceanicola albus</name>
    <dbReference type="NCBI Taxonomy" id="2692189"/>
    <lineage>
        <taxon>Bacteria</taxon>
        <taxon>Pseudomonadati</taxon>
        <taxon>Pseudomonadota</taxon>
        <taxon>Alphaproteobacteria</taxon>
        <taxon>Rhodobacterales</taxon>
        <taxon>Paracoccaceae</taxon>
        <taxon>Pseudooceanicola</taxon>
    </lineage>
</organism>
<dbReference type="InterPro" id="IPR011701">
    <property type="entry name" value="MFS"/>
</dbReference>
<dbReference type="CDD" id="cd17324">
    <property type="entry name" value="MFS_NepI_like"/>
    <property type="match status" value="1"/>
</dbReference>
<keyword evidence="4 6" id="KW-1133">Transmembrane helix</keyword>
<feature type="transmembrane region" description="Helical" evidence="6">
    <location>
        <begin position="108"/>
        <end position="129"/>
    </location>
</feature>
<comment type="subcellular location">
    <subcellularLocation>
        <location evidence="1">Cell membrane</location>
        <topology evidence="1">Multi-pass membrane protein</topology>
    </subcellularLocation>
</comment>
<name>A0A6L7G8P2_9RHOB</name>
<keyword evidence="9" id="KW-1185">Reference proteome</keyword>
<dbReference type="PANTHER" id="PTHR43124:SF3">
    <property type="entry name" value="CHLORAMPHENICOL EFFLUX PUMP RV0191"/>
    <property type="match status" value="1"/>
</dbReference>
<dbReference type="PROSITE" id="PS50850">
    <property type="entry name" value="MFS"/>
    <property type="match status" value="1"/>
</dbReference>
<comment type="caution">
    <text evidence="8">The sequence shown here is derived from an EMBL/GenBank/DDBJ whole genome shotgun (WGS) entry which is preliminary data.</text>
</comment>
<evidence type="ECO:0000256" key="4">
    <source>
        <dbReference type="ARBA" id="ARBA00022989"/>
    </source>
</evidence>
<keyword evidence="3 6" id="KW-0812">Transmembrane</keyword>
<evidence type="ECO:0000313" key="8">
    <source>
        <dbReference type="EMBL" id="MXN19043.1"/>
    </source>
</evidence>
<dbReference type="InterPro" id="IPR020846">
    <property type="entry name" value="MFS_dom"/>
</dbReference>
<keyword evidence="5 6" id="KW-0472">Membrane</keyword>
<evidence type="ECO:0000259" key="7">
    <source>
        <dbReference type="PROSITE" id="PS50850"/>
    </source>
</evidence>
<feature type="transmembrane region" description="Helical" evidence="6">
    <location>
        <begin position="275"/>
        <end position="293"/>
    </location>
</feature>
<feature type="transmembrane region" description="Helical" evidence="6">
    <location>
        <begin position="208"/>
        <end position="228"/>
    </location>
</feature>
<feature type="transmembrane region" description="Helical" evidence="6">
    <location>
        <begin position="12"/>
        <end position="39"/>
    </location>
</feature>
<dbReference type="Pfam" id="PF07690">
    <property type="entry name" value="MFS_1"/>
    <property type="match status" value="1"/>
</dbReference>
<gene>
    <name evidence="8" type="ORF">GR170_14455</name>
</gene>
<dbReference type="SUPFAM" id="SSF103473">
    <property type="entry name" value="MFS general substrate transporter"/>
    <property type="match status" value="1"/>
</dbReference>
<dbReference type="AlphaFoldDB" id="A0A6L7G8P2"/>
<dbReference type="GO" id="GO:0005886">
    <property type="term" value="C:plasma membrane"/>
    <property type="evidence" value="ECO:0007669"/>
    <property type="project" value="UniProtKB-SubCell"/>
</dbReference>
<feature type="transmembrane region" description="Helical" evidence="6">
    <location>
        <begin position="78"/>
        <end position="96"/>
    </location>
</feature>
<dbReference type="InterPro" id="IPR036259">
    <property type="entry name" value="MFS_trans_sf"/>
</dbReference>
<dbReference type="Proteomes" id="UP000477911">
    <property type="component" value="Unassembled WGS sequence"/>
</dbReference>
<protein>
    <submittedName>
        <fullName evidence="8">MFS transporter</fullName>
    </submittedName>
</protein>
<feature type="domain" description="Major facilitator superfamily (MFS) profile" evidence="7">
    <location>
        <begin position="13"/>
        <end position="389"/>
    </location>
</feature>
<proteinExistence type="predicted"/>
<feature type="transmembrane region" description="Helical" evidence="6">
    <location>
        <begin position="167"/>
        <end position="187"/>
    </location>
</feature>
<feature type="transmembrane region" description="Helical" evidence="6">
    <location>
        <begin position="51"/>
        <end position="71"/>
    </location>
</feature>
<evidence type="ECO:0000256" key="3">
    <source>
        <dbReference type="ARBA" id="ARBA00022692"/>
    </source>
</evidence>
<evidence type="ECO:0000313" key="9">
    <source>
        <dbReference type="Proteomes" id="UP000477911"/>
    </source>
</evidence>
<dbReference type="PANTHER" id="PTHR43124">
    <property type="entry name" value="PURINE EFFLUX PUMP PBUE"/>
    <property type="match status" value="1"/>
</dbReference>
<evidence type="ECO:0000256" key="2">
    <source>
        <dbReference type="ARBA" id="ARBA00022475"/>
    </source>
</evidence>
<reference evidence="8 9" key="1">
    <citation type="submission" date="2019-12" db="EMBL/GenBank/DDBJ databases">
        <authorList>
            <person name="Li M."/>
        </authorList>
    </citation>
    <scope>NUCLEOTIDE SEQUENCE [LARGE SCALE GENOMIC DNA]</scope>
    <source>
        <strain evidence="8 9">GBMRC 2024</strain>
    </source>
</reference>
<feature type="transmembrane region" description="Helical" evidence="6">
    <location>
        <begin position="367"/>
        <end position="386"/>
    </location>
</feature>
<dbReference type="GO" id="GO:0022857">
    <property type="term" value="F:transmembrane transporter activity"/>
    <property type="evidence" value="ECO:0007669"/>
    <property type="project" value="InterPro"/>
</dbReference>
<keyword evidence="2" id="KW-1003">Cell membrane</keyword>
<feature type="transmembrane region" description="Helical" evidence="6">
    <location>
        <begin position="340"/>
        <end position="361"/>
    </location>
</feature>
<dbReference type="EMBL" id="WUMU01000016">
    <property type="protein sequence ID" value="MXN19043.1"/>
    <property type="molecule type" value="Genomic_DNA"/>
</dbReference>
<feature type="transmembrane region" description="Helical" evidence="6">
    <location>
        <begin position="248"/>
        <end position="268"/>
    </location>
</feature>
<evidence type="ECO:0000256" key="1">
    <source>
        <dbReference type="ARBA" id="ARBA00004651"/>
    </source>
</evidence>